<organism evidence="2 3">
    <name type="scientific">Trifolium medium</name>
    <dbReference type="NCBI Taxonomy" id="97028"/>
    <lineage>
        <taxon>Eukaryota</taxon>
        <taxon>Viridiplantae</taxon>
        <taxon>Streptophyta</taxon>
        <taxon>Embryophyta</taxon>
        <taxon>Tracheophyta</taxon>
        <taxon>Spermatophyta</taxon>
        <taxon>Magnoliopsida</taxon>
        <taxon>eudicotyledons</taxon>
        <taxon>Gunneridae</taxon>
        <taxon>Pentapetalae</taxon>
        <taxon>rosids</taxon>
        <taxon>fabids</taxon>
        <taxon>Fabales</taxon>
        <taxon>Fabaceae</taxon>
        <taxon>Papilionoideae</taxon>
        <taxon>50 kb inversion clade</taxon>
        <taxon>NPAAA clade</taxon>
        <taxon>Hologalegina</taxon>
        <taxon>IRL clade</taxon>
        <taxon>Trifolieae</taxon>
        <taxon>Trifolium</taxon>
    </lineage>
</organism>
<reference evidence="2 3" key="1">
    <citation type="journal article" date="2018" name="Front. Plant Sci.">
        <title>Red Clover (Trifolium pratense) and Zigzag Clover (T. medium) - A Picture of Genomic Similarities and Differences.</title>
        <authorList>
            <person name="Dluhosova J."/>
            <person name="Istvanek J."/>
            <person name="Nedelnik J."/>
            <person name="Repkova J."/>
        </authorList>
    </citation>
    <scope>NUCLEOTIDE SEQUENCE [LARGE SCALE GENOMIC DNA]</scope>
    <source>
        <strain evidence="3">cv. 10/8</strain>
        <tissue evidence="2">Leaf</tissue>
    </source>
</reference>
<feature type="region of interest" description="Disordered" evidence="1">
    <location>
        <begin position="1"/>
        <end position="40"/>
    </location>
</feature>
<evidence type="ECO:0000313" key="3">
    <source>
        <dbReference type="Proteomes" id="UP000265520"/>
    </source>
</evidence>
<accession>A0A392UJD6</accession>
<feature type="non-terminal residue" evidence="2">
    <location>
        <position position="1"/>
    </location>
</feature>
<dbReference type="AlphaFoldDB" id="A0A392UJD6"/>
<name>A0A392UJD6_9FABA</name>
<comment type="caution">
    <text evidence="2">The sequence shown here is derived from an EMBL/GenBank/DDBJ whole genome shotgun (WGS) entry which is preliminary data.</text>
</comment>
<feature type="compositionally biased region" description="Polar residues" evidence="1">
    <location>
        <begin position="21"/>
        <end position="40"/>
    </location>
</feature>
<dbReference type="Proteomes" id="UP000265520">
    <property type="component" value="Unassembled WGS sequence"/>
</dbReference>
<keyword evidence="3" id="KW-1185">Reference proteome</keyword>
<evidence type="ECO:0000313" key="2">
    <source>
        <dbReference type="EMBL" id="MCI73008.1"/>
    </source>
</evidence>
<dbReference type="EMBL" id="LXQA010829624">
    <property type="protein sequence ID" value="MCI73008.1"/>
    <property type="molecule type" value="Genomic_DNA"/>
</dbReference>
<evidence type="ECO:0000256" key="1">
    <source>
        <dbReference type="SAM" id="MobiDB-lite"/>
    </source>
</evidence>
<feature type="compositionally biased region" description="Polar residues" evidence="1">
    <location>
        <begin position="1"/>
        <end position="13"/>
    </location>
</feature>
<protein>
    <submittedName>
        <fullName evidence="2">Uncharacterized protein</fullName>
    </submittedName>
</protein>
<sequence length="40" mass="3984">SVSVPAFQSSTASGRIRGQLPSVSKGNPNGSTATSRHGLS</sequence>
<proteinExistence type="predicted"/>